<reference evidence="8 9" key="1">
    <citation type="submission" date="2020-09" db="EMBL/GenBank/DDBJ databases">
        <title>Novel species of Mucilaginibacter isolated from a glacier on the Tibetan Plateau.</title>
        <authorList>
            <person name="Liu Q."/>
            <person name="Xin Y.-H."/>
        </authorList>
    </citation>
    <scope>NUCLEOTIDE SEQUENCE [LARGE SCALE GENOMIC DNA]</scope>
    <source>
        <strain evidence="8 9">ZT4R22</strain>
    </source>
</reference>
<evidence type="ECO:0000256" key="3">
    <source>
        <dbReference type="ARBA" id="ARBA00022989"/>
    </source>
</evidence>
<keyword evidence="4 5" id="KW-0472">Membrane</keyword>
<feature type="transmembrane region" description="Helical" evidence="5">
    <location>
        <begin position="118"/>
        <end position="135"/>
    </location>
</feature>
<evidence type="ECO:0000259" key="6">
    <source>
        <dbReference type="Pfam" id="PF12805"/>
    </source>
</evidence>
<keyword evidence="2 5" id="KW-0812">Transmembrane</keyword>
<evidence type="ECO:0000256" key="5">
    <source>
        <dbReference type="SAM" id="Phobius"/>
    </source>
</evidence>
<dbReference type="RefSeq" id="WP_191191224.1">
    <property type="nucleotide sequence ID" value="NZ_JACWMY010000013.1"/>
</dbReference>
<keyword evidence="9" id="KW-1185">Reference proteome</keyword>
<comment type="caution">
    <text evidence="8">The sequence shown here is derived from an EMBL/GenBank/DDBJ whole genome shotgun (WGS) entry which is preliminary data.</text>
</comment>
<evidence type="ECO:0000256" key="4">
    <source>
        <dbReference type="ARBA" id="ARBA00023136"/>
    </source>
</evidence>
<name>A0ABR7WWC3_9SPHI</name>
<dbReference type="EMBL" id="JACWMY010000013">
    <property type="protein sequence ID" value="MBD1366584.1"/>
    <property type="molecule type" value="Genomic_DNA"/>
</dbReference>
<evidence type="ECO:0000256" key="2">
    <source>
        <dbReference type="ARBA" id="ARBA00022692"/>
    </source>
</evidence>
<organism evidence="8 9">
    <name type="scientific">Mucilaginibacter pankratovii</name>
    <dbReference type="NCBI Taxonomy" id="2772110"/>
    <lineage>
        <taxon>Bacteria</taxon>
        <taxon>Pseudomonadati</taxon>
        <taxon>Bacteroidota</taxon>
        <taxon>Sphingobacteriia</taxon>
        <taxon>Sphingobacteriales</taxon>
        <taxon>Sphingobacteriaceae</taxon>
        <taxon>Mucilaginibacter</taxon>
    </lineage>
</organism>
<dbReference type="InterPro" id="IPR049453">
    <property type="entry name" value="Memb_transporter_dom"/>
</dbReference>
<evidence type="ECO:0000313" key="9">
    <source>
        <dbReference type="Proteomes" id="UP000606600"/>
    </source>
</evidence>
<evidence type="ECO:0000259" key="7">
    <source>
        <dbReference type="Pfam" id="PF13515"/>
    </source>
</evidence>
<feature type="transmembrane region" description="Helical" evidence="5">
    <location>
        <begin position="44"/>
        <end position="60"/>
    </location>
</feature>
<feature type="transmembrane region" description="Helical" evidence="5">
    <location>
        <begin position="12"/>
        <end position="38"/>
    </location>
</feature>
<evidence type="ECO:0000256" key="1">
    <source>
        <dbReference type="ARBA" id="ARBA00004141"/>
    </source>
</evidence>
<feature type="transmembrane region" description="Helical" evidence="5">
    <location>
        <begin position="449"/>
        <end position="482"/>
    </location>
</feature>
<proteinExistence type="predicted"/>
<dbReference type="Pfam" id="PF12805">
    <property type="entry name" value="FUSC-like"/>
    <property type="match status" value="1"/>
</dbReference>
<accession>A0ABR7WWC3</accession>
<feature type="domain" description="Integral membrane bound transporter" evidence="7">
    <location>
        <begin position="411"/>
        <end position="532"/>
    </location>
</feature>
<dbReference type="InterPro" id="IPR032692">
    <property type="entry name" value="YccS_N"/>
</dbReference>
<protein>
    <submittedName>
        <fullName evidence="8">FUSC family protein</fullName>
    </submittedName>
</protein>
<evidence type="ECO:0000313" key="8">
    <source>
        <dbReference type="EMBL" id="MBD1366584.1"/>
    </source>
</evidence>
<feature type="transmembrane region" description="Helical" evidence="5">
    <location>
        <begin position="141"/>
        <end position="164"/>
    </location>
</feature>
<sequence length="714" mass="80014">MFRLLKGIAVKCWYFIWGEYFIEALKTTIVIVSITAFFFWTNKPGIAIASGLGVMLASLPDQPRTIKDRVRIMTISCVLLPIIALISCYAVHYTTIMAILLLVSCFSFSMIAVFGSRLYLLGSSVIVLVLFVMGLRPGNGLVFALHIGLGCVWYLVVSSLVAFISPERPLRFALGEFVCAEAQFLRNKGAFYDPTIPIDICYQRGLKYHEIVIAKQKAVNDMIKSYTSHYGNDDSSSVECIHAVSKEIKALHAQVLSIEYDHHHIRTTLGESGLLQKIKNTILLIASEMDSIGTSFKTGLFYAIPSETDKGSQEIRKDLKALTPSLDDHIKLIMSGFINNLTNIEQHLRKMKNATLKNDHNDYCVQEKVAEQFLIFDIISVLQTVKSKMIWSSLTFKFSIRLAAVCVVTYLLMVAFPIGKYNYWVLLTIVFVMRPLYGTTRQRNIERVLGTLSGILLMLGLMLIVQSTTAQIILVILLLLGYLSFLRVNYMISVICVTGIAVLGIHILYGGLSLLVLERFYDTIIGCTISLLAGFLFPHWESKQIDALLRGVVKANISYLEYFNDCMLGHTFDEVKYQNLRNHVFSASADLSATASRFSVEPGTRNLILHIYNFQVTVHKLFSAATSLFGPVMTDRLHLYTKQATTSVGCAVEILKSAENLLESKRLKPGFEKQATGSQIQPEASIGFNFLLNLARRLYEELGNIYAEMVVNNN</sequence>
<feature type="domain" description="Integral membrane protein YccS N-terminal" evidence="6">
    <location>
        <begin position="77"/>
        <end position="347"/>
    </location>
</feature>
<keyword evidence="3 5" id="KW-1133">Transmembrane helix</keyword>
<feature type="transmembrane region" description="Helical" evidence="5">
    <location>
        <begin position="488"/>
        <end position="508"/>
    </location>
</feature>
<comment type="subcellular location">
    <subcellularLocation>
        <location evidence="1">Membrane</location>
        <topology evidence="1">Multi-pass membrane protein</topology>
    </subcellularLocation>
</comment>
<dbReference type="Proteomes" id="UP000606600">
    <property type="component" value="Unassembled WGS sequence"/>
</dbReference>
<dbReference type="Pfam" id="PF13515">
    <property type="entry name" value="FUSC_2"/>
    <property type="match status" value="1"/>
</dbReference>
<gene>
    <name evidence="8" type="ORF">IDJ77_22410</name>
</gene>